<dbReference type="InterPro" id="IPR011009">
    <property type="entry name" value="Kinase-like_dom_sf"/>
</dbReference>
<dbReference type="Proteomes" id="UP000240010">
    <property type="component" value="Unassembled WGS sequence"/>
</dbReference>
<comment type="similarity">
    <text evidence="1">Belongs to the protein kinase superfamily. ADCK protein kinase family.</text>
</comment>
<dbReference type="Pfam" id="PF03109">
    <property type="entry name" value="ABC1"/>
    <property type="match status" value="1"/>
</dbReference>
<dbReference type="InterPro" id="IPR004147">
    <property type="entry name" value="ABC1_dom"/>
</dbReference>
<dbReference type="AlphaFoldDB" id="A0A2S6HF74"/>
<accession>A0A2S6HF74</accession>
<dbReference type="GO" id="GO:0016301">
    <property type="term" value="F:kinase activity"/>
    <property type="evidence" value="ECO:0007669"/>
    <property type="project" value="UniProtKB-KW"/>
</dbReference>
<keyword evidence="3" id="KW-0830">Ubiquinone</keyword>
<comment type="caution">
    <text evidence="3">The sequence shown here is derived from an EMBL/GenBank/DDBJ whole genome shotgun (WGS) entry which is preliminary data.</text>
</comment>
<proteinExistence type="inferred from homology"/>
<keyword evidence="3" id="KW-0808">Transferase</keyword>
<evidence type="ECO:0000259" key="2">
    <source>
        <dbReference type="Pfam" id="PF03109"/>
    </source>
</evidence>
<name>A0A2S6HF74_9GAMM</name>
<feature type="domain" description="ABC1 atypical kinase-like" evidence="2">
    <location>
        <begin position="71"/>
        <end position="303"/>
    </location>
</feature>
<evidence type="ECO:0000256" key="1">
    <source>
        <dbReference type="ARBA" id="ARBA00009670"/>
    </source>
</evidence>
<evidence type="ECO:0000313" key="4">
    <source>
        <dbReference type="Proteomes" id="UP000240010"/>
    </source>
</evidence>
<protein>
    <submittedName>
        <fullName evidence="3">Putative unusual protein kinase regulating ubiquinone biosynthesis (AarF/ABC1/UbiB family)</fullName>
    </submittedName>
</protein>
<dbReference type="PANTHER" id="PTHR10566:SF113">
    <property type="entry name" value="PROTEIN ACTIVITY OF BC1 COMPLEX KINASE 7, CHLOROPLASTIC"/>
    <property type="match status" value="1"/>
</dbReference>
<gene>
    <name evidence="3" type="ORF">B0F87_104177</name>
</gene>
<evidence type="ECO:0000313" key="3">
    <source>
        <dbReference type="EMBL" id="PPK76086.1"/>
    </source>
</evidence>
<dbReference type="EMBL" id="PTIZ01000004">
    <property type="protein sequence ID" value="PPK76086.1"/>
    <property type="molecule type" value="Genomic_DNA"/>
</dbReference>
<keyword evidence="3" id="KW-0418">Kinase</keyword>
<dbReference type="PANTHER" id="PTHR10566">
    <property type="entry name" value="CHAPERONE-ACTIVITY OF BC1 COMPLEX CABC1 -RELATED"/>
    <property type="match status" value="1"/>
</dbReference>
<dbReference type="InterPro" id="IPR050154">
    <property type="entry name" value="UbiB_kinase"/>
</dbReference>
<dbReference type="SUPFAM" id="SSF56112">
    <property type="entry name" value="Protein kinase-like (PK-like)"/>
    <property type="match status" value="1"/>
</dbReference>
<dbReference type="RefSeq" id="WP_104428596.1">
    <property type="nucleotide sequence ID" value="NZ_PTIZ01000004.1"/>
</dbReference>
<sequence length="516" mass="57674">MTILNTAKRALQFFRIGLAAKKLQRTQNETERLLAKQALAGLFADARGITMKVGQLFAGTDGTTPFQELVEGIEPLPLKIMIPLLETELGQKTKSVFRSIDKAIAAASLGQVHLAELKNGDKVAVKIRYPDISDAVDAELRLVGLMPGVGPVNRWGFDFDAYKKSLRDNMHRELDYRSEAQRQDYFGRTVHVPGLKVPEVYRDLCSERVLVQSRAEGVLIDKAGDWSEQDRLAIGQTLMMTLFKSLFVAGEVHGDPHPGNVFYSHDENGQPVVTLLDYGCTLSIAEPRRLALLKLIVGCRERNPTKPLDCFAALGFDSKKLAPISGSLPALCQILFRPFLLNHAFSPEQWQLGKEVNDLLGDYRWWFRSAGPSDLFLLMRAFQGLIQQLQQLDVRLPWWSLLQQAVGPELIGEAMAYELPAIEHEPTVMTLSFDQQATLLCVRVTEGGEQRVSVKMPAEAVLDLEHLIPEDVLARIISSGTIDLKQLGESIRANGITPQQLFVFEDGRKTYKVWLE</sequence>
<organism evidence="3 4">
    <name type="scientific">Methylobacter tundripaludum</name>
    <dbReference type="NCBI Taxonomy" id="173365"/>
    <lineage>
        <taxon>Bacteria</taxon>
        <taxon>Pseudomonadati</taxon>
        <taxon>Pseudomonadota</taxon>
        <taxon>Gammaproteobacteria</taxon>
        <taxon>Methylococcales</taxon>
        <taxon>Methylococcaceae</taxon>
        <taxon>Methylobacter</taxon>
    </lineage>
</organism>
<reference evidence="3 4" key="1">
    <citation type="submission" date="2018-02" db="EMBL/GenBank/DDBJ databases">
        <title>Subsurface microbial communities from deep shales in Ohio and West Virginia, USA.</title>
        <authorList>
            <person name="Wrighton K."/>
        </authorList>
    </citation>
    <scope>NUCLEOTIDE SEQUENCE [LARGE SCALE GENOMIC DNA]</scope>
    <source>
        <strain evidence="3 4">OWC-DMM</strain>
    </source>
</reference>